<dbReference type="SMART" id="SM00342">
    <property type="entry name" value="HTH_ARAC"/>
    <property type="match status" value="1"/>
</dbReference>
<dbReference type="InterPro" id="IPR009057">
    <property type="entry name" value="Homeodomain-like_sf"/>
</dbReference>
<evidence type="ECO:0000256" key="3">
    <source>
        <dbReference type="ARBA" id="ARBA00023163"/>
    </source>
</evidence>
<accession>A0AAE3L4I7</accession>
<dbReference type="GO" id="GO:0003700">
    <property type="term" value="F:DNA-binding transcription factor activity"/>
    <property type="evidence" value="ECO:0007669"/>
    <property type="project" value="InterPro"/>
</dbReference>
<dbReference type="AlphaFoldDB" id="A0AAE3L4I7"/>
<dbReference type="InterPro" id="IPR018062">
    <property type="entry name" value="HTH_AraC-typ_CS"/>
</dbReference>
<dbReference type="Proteomes" id="UP001205748">
    <property type="component" value="Unassembled WGS sequence"/>
</dbReference>
<keyword evidence="1" id="KW-0805">Transcription regulation</keyword>
<dbReference type="Gene3D" id="1.10.10.60">
    <property type="entry name" value="Homeodomain-like"/>
    <property type="match status" value="2"/>
</dbReference>
<proteinExistence type="predicted"/>
<keyword evidence="2" id="KW-0238">DNA-binding</keyword>
<dbReference type="InterPro" id="IPR014710">
    <property type="entry name" value="RmlC-like_jellyroll"/>
</dbReference>
<evidence type="ECO:0000313" key="6">
    <source>
        <dbReference type="Proteomes" id="UP001205748"/>
    </source>
</evidence>
<dbReference type="PROSITE" id="PS01124">
    <property type="entry name" value="HTH_ARAC_FAMILY_2"/>
    <property type="match status" value="1"/>
</dbReference>
<evidence type="ECO:0000256" key="1">
    <source>
        <dbReference type="ARBA" id="ARBA00023015"/>
    </source>
</evidence>
<dbReference type="InterPro" id="IPR011051">
    <property type="entry name" value="RmlC_Cupin_sf"/>
</dbReference>
<sequence>MKTKEDNYIHSINLNAETDFPYLVLEVINDCIYPRNPGFQVMHWHEDLQFIYVIDGTVEVRTLETIIQLKTGEGAFINKNVVHLLTHSGNCHYNSFVFPDYFLKFYPGSLASNLVNQIIGKQQFQLYHFSKGVNWCENVLSLLEKMSLLEKNKTKSYVYEVLVLLSTLWLEIQKNITLPVAEKENVVNIRMQIFLEYIQNHYFEDISLAELSKSANVSKSECLRCFKLSMQTTPYKYLMEFRLSQAAILLQESNETIGNIATSVGFHQMSHFGKCFKEKTGYSPRKYRERNARI</sequence>
<gene>
    <name evidence="5" type="ORF">NSA47_14315</name>
</gene>
<dbReference type="Gene3D" id="2.60.120.10">
    <property type="entry name" value="Jelly Rolls"/>
    <property type="match status" value="1"/>
</dbReference>
<dbReference type="SUPFAM" id="SSF51182">
    <property type="entry name" value="RmlC-like cupins"/>
    <property type="match status" value="1"/>
</dbReference>
<organism evidence="5 6">
    <name type="scientific">Irregularibacter muris</name>
    <dbReference type="NCBI Taxonomy" id="1796619"/>
    <lineage>
        <taxon>Bacteria</taxon>
        <taxon>Bacillati</taxon>
        <taxon>Bacillota</taxon>
        <taxon>Clostridia</taxon>
        <taxon>Eubacteriales</taxon>
        <taxon>Eubacteriaceae</taxon>
        <taxon>Irregularibacter</taxon>
    </lineage>
</organism>
<evidence type="ECO:0000256" key="2">
    <source>
        <dbReference type="ARBA" id="ARBA00023125"/>
    </source>
</evidence>
<protein>
    <submittedName>
        <fullName evidence="5">AraC family transcriptional regulator</fullName>
    </submittedName>
</protein>
<dbReference type="PANTHER" id="PTHR43280:SF28">
    <property type="entry name" value="HTH-TYPE TRANSCRIPTIONAL ACTIVATOR RHAS"/>
    <property type="match status" value="1"/>
</dbReference>
<keyword evidence="6" id="KW-1185">Reference proteome</keyword>
<dbReference type="InterPro" id="IPR003313">
    <property type="entry name" value="AraC-bd"/>
</dbReference>
<dbReference type="EMBL" id="JANKAS010000020">
    <property type="protein sequence ID" value="MCR1900138.1"/>
    <property type="molecule type" value="Genomic_DNA"/>
</dbReference>
<dbReference type="SUPFAM" id="SSF46689">
    <property type="entry name" value="Homeodomain-like"/>
    <property type="match status" value="2"/>
</dbReference>
<dbReference type="CDD" id="cd02208">
    <property type="entry name" value="cupin_RmlC-like"/>
    <property type="match status" value="1"/>
</dbReference>
<dbReference type="PANTHER" id="PTHR43280">
    <property type="entry name" value="ARAC-FAMILY TRANSCRIPTIONAL REGULATOR"/>
    <property type="match status" value="1"/>
</dbReference>
<dbReference type="PROSITE" id="PS00041">
    <property type="entry name" value="HTH_ARAC_FAMILY_1"/>
    <property type="match status" value="1"/>
</dbReference>
<name>A0AAE3L4I7_9FIRM</name>
<evidence type="ECO:0000313" key="5">
    <source>
        <dbReference type="EMBL" id="MCR1900138.1"/>
    </source>
</evidence>
<comment type="caution">
    <text evidence="5">The sequence shown here is derived from an EMBL/GenBank/DDBJ whole genome shotgun (WGS) entry which is preliminary data.</text>
</comment>
<dbReference type="Pfam" id="PF02311">
    <property type="entry name" value="AraC_binding"/>
    <property type="match status" value="1"/>
</dbReference>
<dbReference type="InterPro" id="IPR020449">
    <property type="entry name" value="Tscrpt_reg_AraC-type_HTH"/>
</dbReference>
<evidence type="ECO:0000259" key="4">
    <source>
        <dbReference type="PROSITE" id="PS01124"/>
    </source>
</evidence>
<keyword evidence="3" id="KW-0804">Transcription</keyword>
<dbReference type="Pfam" id="PF12833">
    <property type="entry name" value="HTH_18"/>
    <property type="match status" value="1"/>
</dbReference>
<dbReference type="RefSeq" id="WP_257533190.1">
    <property type="nucleotide sequence ID" value="NZ_JANKAS010000020.1"/>
</dbReference>
<reference evidence="5" key="1">
    <citation type="submission" date="2022-07" db="EMBL/GenBank/DDBJ databases">
        <title>Enhanced cultured diversity of the mouse gut microbiota enables custom-made synthetic communities.</title>
        <authorList>
            <person name="Afrizal A."/>
        </authorList>
    </citation>
    <scope>NUCLEOTIDE SEQUENCE</scope>
    <source>
        <strain evidence="5">DSM 28593</strain>
    </source>
</reference>
<dbReference type="GO" id="GO:0043565">
    <property type="term" value="F:sequence-specific DNA binding"/>
    <property type="evidence" value="ECO:0007669"/>
    <property type="project" value="InterPro"/>
</dbReference>
<dbReference type="PRINTS" id="PR00032">
    <property type="entry name" value="HTHARAC"/>
</dbReference>
<dbReference type="InterPro" id="IPR018060">
    <property type="entry name" value="HTH_AraC"/>
</dbReference>
<feature type="domain" description="HTH araC/xylS-type" evidence="4">
    <location>
        <begin position="192"/>
        <end position="290"/>
    </location>
</feature>